<dbReference type="InterPro" id="IPR027417">
    <property type="entry name" value="P-loop_NTPase"/>
</dbReference>
<dbReference type="Proteomes" id="UP001303473">
    <property type="component" value="Unassembled WGS sequence"/>
</dbReference>
<evidence type="ECO:0000313" key="1">
    <source>
        <dbReference type="EMBL" id="KAK3937760.1"/>
    </source>
</evidence>
<dbReference type="AlphaFoldDB" id="A0AAN6S276"/>
<keyword evidence="2" id="KW-1185">Reference proteome</keyword>
<evidence type="ECO:0000313" key="2">
    <source>
        <dbReference type="Proteomes" id="UP001303473"/>
    </source>
</evidence>
<dbReference type="Gene3D" id="3.40.50.300">
    <property type="entry name" value="P-loop containing nucleotide triphosphate hydrolases"/>
    <property type="match status" value="1"/>
</dbReference>
<sequence>MPRRPQGQGGVKKHATGRALEEYIKERYPEVNGPAPAGKLSPVFVHCEGSHVVTDDMTGPKRSYDQVKIALDFAVDGYQGKEGDIANVVMGTAAYPKPGPGFTSNERRLKVMLTRRKLMDHITWSGSGKTFF</sequence>
<protein>
    <submittedName>
        <fullName evidence="1">Uncharacterized protein</fullName>
    </submittedName>
</protein>
<dbReference type="EMBL" id="MU853846">
    <property type="protein sequence ID" value="KAK3937760.1"/>
    <property type="molecule type" value="Genomic_DNA"/>
</dbReference>
<proteinExistence type="predicted"/>
<comment type="caution">
    <text evidence="1">The sequence shown here is derived from an EMBL/GenBank/DDBJ whole genome shotgun (WGS) entry which is preliminary data.</text>
</comment>
<accession>A0AAN6S276</accession>
<reference evidence="2" key="1">
    <citation type="journal article" date="2023" name="Mol. Phylogenet. Evol.">
        <title>Genome-scale phylogeny and comparative genomics of the fungal order Sordariales.</title>
        <authorList>
            <person name="Hensen N."/>
            <person name="Bonometti L."/>
            <person name="Westerberg I."/>
            <person name="Brannstrom I.O."/>
            <person name="Guillou S."/>
            <person name="Cros-Aarteil S."/>
            <person name="Calhoun S."/>
            <person name="Haridas S."/>
            <person name="Kuo A."/>
            <person name="Mondo S."/>
            <person name="Pangilinan J."/>
            <person name="Riley R."/>
            <person name="LaButti K."/>
            <person name="Andreopoulos B."/>
            <person name="Lipzen A."/>
            <person name="Chen C."/>
            <person name="Yan M."/>
            <person name="Daum C."/>
            <person name="Ng V."/>
            <person name="Clum A."/>
            <person name="Steindorff A."/>
            <person name="Ohm R.A."/>
            <person name="Martin F."/>
            <person name="Silar P."/>
            <person name="Natvig D.O."/>
            <person name="Lalanne C."/>
            <person name="Gautier V."/>
            <person name="Ament-Velasquez S.L."/>
            <person name="Kruys A."/>
            <person name="Hutchinson M.I."/>
            <person name="Powell A.J."/>
            <person name="Barry K."/>
            <person name="Miller A.N."/>
            <person name="Grigoriev I.V."/>
            <person name="Debuchy R."/>
            <person name="Gladieux P."/>
            <person name="Hiltunen Thoren M."/>
            <person name="Johannesson H."/>
        </authorList>
    </citation>
    <scope>NUCLEOTIDE SEQUENCE [LARGE SCALE GENOMIC DNA]</scope>
    <source>
        <strain evidence="2">CBS 340.73</strain>
    </source>
</reference>
<name>A0AAN6S276_9PEZI</name>
<organism evidence="1 2">
    <name type="scientific">Diplogelasinospora grovesii</name>
    <dbReference type="NCBI Taxonomy" id="303347"/>
    <lineage>
        <taxon>Eukaryota</taxon>
        <taxon>Fungi</taxon>
        <taxon>Dikarya</taxon>
        <taxon>Ascomycota</taxon>
        <taxon>Pezizomycotina</taxon>
        <taxon>Sordariomycetes</taxon>
        <taxon>Sordariomycetidae</taxon>
        <taxon>Sordariales</taxon>
        <taxon>Diplogelasinosporaceae</taxon>
        <taxon>Diplogelasinospora</taxon>
    </lineage>
</organism>
<gene>
    <name evidence="1" type="ORF">QBC46DRAFT_344290</name>
</gene>